<dbReference type="GeneID" id="92360345"/>
<reference evidence="3 4" key="1">
    <citation type="submission" date="2021-02" db="EMBL/GenBank/DDBJ databases">
        <title>Leishmania (Mundinia) orientalis Genome sequencing and assembly.</title>
        <authorList>
            <person name="Almutairi H."/>
            <person name="Gatherer D."/>
        </authorList>
    </citation>
    <scope>NUCLEOTIDE SEQUENCE [LARGE SCALE GENOMIC DNA]</scope>
    <source>
        <strain evidence="3">LSCM4</strain>
    </source>
</reference>
<dbReference type="Pfam" id="PF00023">
    <property type="entry name" value="Ank"/>
    <property type="match status" value="1"/>
</dbReference>
<sequence length="1146" mass="121841">MSWPLDPFVSDGGYTTPLPQQPCEAALWRAVTSLYHCSALAAPKTCWPSAAASSTSPAPAGGKHVSAVEVPHAGTFAECDSVAVPCGSFSTTLSLTRAGVAEGLGAFTTADEVASPLGSPLLFSPPITSPLSPSVAAHLKKLPALHQKRLPRAPTVSSLLPRSRPTGICSVIDDSLASGPTTGDIRATCHRLLEPVQALLAQFDADKLCVGAGVVDLAVQHPLPCLRVEMVRLLLTFKRWNWSMCAPVAVAAGVGDTDVLEYLLSVEELEPNLGFPLTVAVRCYQHERVLPFLLSHPRIKPNHGAAFYVAVAIGNTEAMYILGSAAGVDVNDFANGEGTSALLCALRQFLIFSALEGAAHQPSTSAASAPLHSRRPQQVTPSSSPLPSMAQEGMATISPLLTGWASSGDQALKKHGSLSHPSGNTDNSGAASSAAARASGGTPPAAVPSKAAVPLEQRDDAPLSGDSAVGATGDEHQDAMAAVYEDDDGTHSSAFRQDTVAHPLRTAQHWRVVLLYLLNHPAIEVNAGFYTTPLQIAVFSGNVEVVAWLLQHPRLRPNRLPRAASVLRDSCDLLRRQAFSKDALKSVVATPVEMAVPLHQRETFKLLVRDQRVRLPVRLTMDLERWAWNANAIPYLTILAQHRTDWEGWGWRRRRQCVLIATTASSVVALCSWAVWCVWYDSLRACGTALMYTYAAQVVMSAVLLGWEAFMARAASPAAHLPVSNPVPVLVALVQHLVPAWPGTWRWGATAALLLCPGMVPLLDFVCAWSLYKVYRSRQPLQTAARAGGAAPEPSLHRRPAGPPDNSARCTCLPNDPCERIDRARRHSRWFSSTTHKRAGSSVMSSASSYDSLTDVPCAANLGRTERCSHPQPATARTRRQAVISSGVQRRFHILGSARASATVEGAATVSAHTVTTSKAGRAAASGGEFVSRINSTATNGVGVWPQARRRSSWVVPGRSSRFAVSTEYRAPDLTLRALAYVTYDRILVAPRLLLSCVGIFMFMYMAFPSSPPAAPSPSGAMAEDGSAMETDGTSLLPLLAAAARNGASARSIFTVYYHDRPLSAVPTGAAVMGVATDLANLPRFTITMGLVGLCGLVASIVSGAALLAMAISLRTITTQSFFKSSNDMGNESDRGGDGLVLRHVE</sequence>
<evidence type="ECO:0000313" key="3">
    <source>
        <dbReference type="EMBL" id="KAG5477209.1"/>
    </source>
</evidence>
<keyword evidence="4" id="KW-1185">Reference proteome</keyword>
<evidence type="ECO:0008006" key="5">
    <source>
        <dbReference type="Google" id="ProtNLM"/>
    </source>
</evidence>
<name>A0A836GNQ7_9TRYP</name>
<evidence type="ECO:0000256" key="2">
    <source>
        <dbReference type="SAM" id="Phobius"/>
    </source>
</evidence>
<proteinExistence type="predicted"/>
<feature type="transmembrane region" description="Helical" evidence="2">
    <location>
        <begin position="1087"/>
        <end position="1114"/>
    </location>
</feature>
<keyword evidence="2" id="KW-0472">Membrane</keyword>
<dbReference type="RefSeq" id="XP_067062620.1">
    <property type="nucleotide sequence ID" value="XM_067206411.1"/>
</dbReference>
<feature type="region of interest" description="Disordered" evidence="1">
    <location>
        <begin position="363"/>
        <end position="390"/>
    </location>
</feature>
<feature type="region of interest" description="Disordered" evidence="1">
    <location>
        <begin position="410"/>
        <end position="452"/>
    </location>
</feature>
<keyword evidence="2" id="KW-0812">Transmembrane</keyword>
<comment type="caution">
    <text evidence="3">The sequence shown here is derived from an EMBL/GenBank/DDBJ whole genome shotgun (WGS) entry which is preliminary data.</text>
</comment>
<gene>
    <name evidence="3" type="ORF">LSCM4_04427</name>
</gene>
<feature type="compositionally biased region" description="Low complexity" evidence="1">
    <location>
        <begin position="422"/>
        <end position="452"/>
    </location>
</feature>
<dbReference type="KEGG" id="loi:92360345"/>
<feature type="transmembrane region" description="Helical" evidence="2">
    <location>
        <begin position="657"/>
        <end position="679"/>
    </location>
</feature>
<keyword evidence="2" id="KW-1133">Transmembrane helix</keyword>
<dbReference type="SUPFAM" id="SSF48403">
    <property type="entry name" value="Ankyrin repeat"/>
    <property type="match status" value="2"/>
</dbReference>
<dbReference type="InterPro" id="IPR036770">
    <property type="entry name" value="Ankyrin_rpt-contain_sf"/>
</dbReference>
<feature type="transmembrane region" description="Helical" evidence="2">
    <location>
        <begin position="747"/>
        <end position="772"/>
    </location>
</feature>
<dbReference type="EMBL" id="JAFHLR010000025">
    <property type="protein sequence ID" value="KAG5477209.1"/>
    <property type="molecule type" value="Genomic_DNA"/>
</dbReference>
<evidence type="ECO:0000313" key="4">
    <source>
        <dbReference type="Proteomes" id="UP000674143"/>
    </source>
</evidence>
<dbReference type="Proteomes" id="UP000674143">
    <property type="component" value="Chromosome 25"/>
</dbReference>
<organism evidence="3 4">
    <name type="scientific">Leishmania orientalis</name>
    <dbReference type="NCBI Taxonomy" id="2249476"/>
    <lineage>
        <taxon>Eukaryota</taxon>
        <taxon>Discoba</taxon>
        <taxon>Euglenozoa</taxon>
        <taxon>Kinetoplastea</taxon>
        <taxon>Metakinetoplastina</taxon>
        <taxon>Trypanosomatida</taxon>
        <taxon>Trypanosomatidae</taxon>
        <taxon>Leishmaniinae</taxon>
        <taxon>Leishmania</taxon>
    </lineage>
</organism>
<evidence type="ECO:0000256" key="1">
    <source>
        <dbReference type="SAM" id="MobiDB-lite"/>
    </source>
</evidence>
<feature type="transmembrane region" description="Helical" evidence="2">
    <location>
        <begin position="691"/>
        <end position="711"/>
    </location>
</feature>
<feature type="region of interest" description="Disordered" evidence="1">
    <location>
        <begin position="785"/>
        <end position="809"/>
    </location>
</feature>
<protein>
    <recommendedName>
        <fullName evidence="5">Ankyrin repeat protein</fullName>
    </recommendedName>
</protein>
<dbReference type="InterPro" id="IPR002110">
    <property type="entry name" value="Ankyrin_rpt"/>
</dbReference>
<dbReference type="Gene3D" id="1.25.40.20">
    <property type="entry name" value="Ankyrin repeat-containing domain"/>
    <property type="match status" value="1"/>
</dbReference>
<feature type="transmembrane region" description="Helical" evidence="2">
    <location>
        <begin position="987"/>
        <end position="1008"/>
    </location>
</feature>
<accession>A0A836GNQ7</accession>
<dbReference type="AlphaFoldDB" id="A0A836GNQ7"/>
<feature type="compositionally biased region" description="Polar residues" evidence="1">
    <location>
        <begin position="376"/>
        <end position="386"/>
    </location>
</feature>